<feature type="domain" description="SpoVR protein-like N-terminal" evidence="1">
    <location>
        <begin position="5"/>
        <end position="174"/>
    </location>
</feature>
<evidence type="ECO:0000259" key="1">
    <source>
        <dbReference type="Pfam" id="PF04293"/>
    </source>
</evidence>
<dbReference type="Pfam" id="PF04293">
    <property type="entry name" value="SpoVR"/>
    <property type="match status" value="2"/>
</dbReference>
<protein>
    <submittedName>
        <fullName evidence="3">Stage V sporulation protein R</fullName>
    </submittedName>
</protein>
<dbReference type="OrthoDB" id="9784270at2"/>
<evidence type="ECO:0000313" key="4">
    <source>
        <dbReference type="Proteomes" id="UP000198847"/>
    </source>
</evidence>
<evidence type="ECO:0000259" key="2">
    <source>
        <dbReference type="Pfam" id="PF24755"/>
    </source>
</evidence>
<dbReference type="Pfam" id="PF24755">
    <property type="entry name" value="SpoVR_C"/>
    <property type="match status" value="1"/>
</dbReference>
<dbReference type="InterPro" id="IPR007390">
    <property type="entry name" value="Spore_V_R"/>
</dbReference>
<dbReference type="EMBL" id="FODY01000009">
    <property type="protein sequence ID" value="SEP05580.1"/>
    <property type="molecule type" value="Genomic_DNA"/>
</dbReference>
<proteinExistence type="predicted"/>
<feature type="domain" description="SpoVR-like C-terminal" evidence="2">
    <location>
        <begin position="375"/>
        <end position="412"/>
    </location>
</feature>
<dbReference type="AlphaFoldDB" id="A0A1H8UQW0"/>
<sequence>MTAEYTLQQLTDWNGRIEEYVRESGLDCYEQHFEICSYEDMLCYEAYVGMPSHYPHWSYGKAYERQKTFYQHNLSGLPYEMVINSDPCLAYLMKDNTLLLQILTMAHVYGHNDFFKNNRLFRRDTRAELTLEVFKAHAGRVRAYIQDPSIGPEAVERVLDAAHALRFQTSRNGPGKLPDRDTLRREAQEAIPERLQNDLLGFLAERGRLTDWERDLVSLVREEALYFIPQIETKIMNEGWASYWHYQILQKLELPQALHLEFLQRHNLVIRPHQGRVNPYFIGFKLFEYLDKTLGREQIFRVRAEERDQSFLRRYLTRELCEELHLFVYQKQGDDIVVTEVPDEEGWKQVRDELAGSVGVGGMPAITPKKVDQGTLILEHQYDGRELELNYARETLKYAARLWGGTVKLPTVIDGKARQLSSDEMPEIKGRL</sequence>
<gene>
    <name evidence="3" type="ORF">SAMN04490178_10983</name>
</gene>
<dbReference type="PANTHER" id="PTHR30029:SF2">
    <property type="entry name" value="STAGE V SPORULATION PROTEIN R"/>
    <property type="match status" value="1"/>
</dbReference>
<keyword evidence="4" id="KW-1185">Reference proteome</keyword>
<reference evidence="3 4" key="1">
    <citation type="submission" date="2016-10" db="EMBL/GenBank/DDBJ databases">
        <authorList>
            <person name="de Groot N.N."/>
        </authorList>
    </citation>
    <scope>NUCLEOTIDE SEQUENCE [LARGE SCALE GENOMIC DNA]</scope>
    <source>
        <strain evidence="3 4">DSM 13305</strain>
    </source>
</reference>
<dbReference type="Proteomes" id="UP000198847">
    <property type="component" value="Unassembled WGS sequence"/>
</dbReference>
<feature type="domain" description="SpoVR protein-like N-terminal" evidence="1">
    <location>
        <begin position="185"/>
        <end position="361"/>
    </location>
</feature>
<evidence type="ECO:0000313" key="3">
    <source>
        <dbReference type="EMBL" id="SEP05580.1"/>
    </source>
</evidence>
<organism evidence="3 4">
    <name type="scientific">Propionispora vibrioides</name>
    <dbReference type="NCBI Taxonomy" id="112903"/>
    <lineage>
        <taxon>Bacteria</taxon>
        <taxon>Bacillati</taxon>
        <taxon>Bacillota</taxon>
        <taxon>Negativicutes</taxon>
        <taxon>Selenomonadales</taxon>
        <taxon>Sporomusaceae</taxon>
        <taxon>Propionispora</taxon>
    </lineage>
</organism>
<dbReference type="STRING" id="112903.SAMN04490178_10983"/>
<dbReference type="RefSeq" id="WP_091746206.1">
    <property type="nucleotide sequence ID" value="NZ_FODY01000009.1"/>
</dbReference>
<accession>A0A1H8UQW0</accession>
<name>A0A1H8UQW0_9FIRM</name>
<dbReference type="InterPro" id="IPR057008">
    <property type="entry name" value="SpoVR-like_C"/>
</dbReference>
<dbReference type="PANTHER" id="PTHR30029">
    <property type="entry name" value="STAGE V SPORULATION PROTEIN R"/>
    <property type="match status" value="1"/>
</dbReference>
<dbReference type="InterPro" id="IPR056174">
    <property type="entry name" value="SpoVR_N"/>
</dbReference>